<accession>A0AAD4DRT3</accession>
<dbReference type="EMBL" id="JABBWK010000176">
    <property type="protein sequence ID" value="KAG1888890.1"/>
    <property type="molecule type" value="Genomic_DNA"/>
</dbReference>
<dbReference type="Proteomes" id="UP001195769">
    <property type="component" value="Unassembled WGS sequence"/>
</dbReference>
<dbReference type="RefSeq" id="XP_041217209.1">
    <property type="nucleotide sequence ID" value="XM_041376206.1"/>
</dbReference>
<feature type="non-terminal residue" evidence="1">
    <location>
        <position position="1"/>
    </location>
</feature>
<sequence>TPASLKYKISHFALADKLPKLFREANILYWAKALLGLVYNFIDHAVASASEFIFPVSTLLKLVWHYLTIKIVASLHQRLH</sequence>
<evidence type="ECO:0000313" key="1">
    <source>
        <dbReference type="EMBL" id="KAG1888890.1"/>
    </source>
</evidence>
<evidence type="ECO:0000313" key="2">
    <source>
        <dbReference type="Proteomes" id="UP001195769"/>
    </source>
</evidence>
<dbReference type="GeneID" id="64670504"/>
<proteinExistence type="predicted"/>
<organism evidence="1 2">
    <name type="scientific">Suillus fuscotomentosus</name>
    <dbReference type="NCBI Taxonomy" id="1912939"/>
    <lineage>
        <taxon>Eukaryota</taxon>
        <taxon>Fungi</taxon>
        <taxon>Dikarya</taxon>
        <taxon>Basidiomycota</taxon>
        <taxon>Agaricomycotina</taxon>
        <taxon>Agaricomycetes</taxon>
        <taxon>Agaricomycetidae</taxon>
        <taxon>Boletales</taxon>
        <taxon>Suillineae</taxon>
        <taxon>Suillaceae</taxon>
        <taxon>Suillus</taxon>
    </lineage>
</organism>
<reference evidence="1" key="1">
    <citation type="journal article" date="2020" name="New Phytol.">
        <title>Comparative genomics reveals dynamic genome evolution in host specialist ectomycorrhizal fungi.</title>
        <authorList>
            <person name="Lofgren L.A."/>
            <person name="Nguyen N.H."/>
            <person name="Vilgalys R."/>
            <person name="Ruytinx J."/>
            <person name="Liao H.L."/>
            <person name="Branco S."/>
            <person name="Kuo A."/>
            <person name="LaButti K."/>
            <person name="Lipzen A."/>
            <person name="Andreopoulos W."/>
            <person name="Pangilinan J."/>
            <person name="Riley R."/>
            <person name="Hundley H."/>
            <person name="Na H."/>
            <person name="Barry K."/>
            <person name="Grigoriev I.V."/>
            <person name="Stajich J.E."/>
            <person name="Kennedy P.G."/>
        </authorList>
    </citation>
    <scope>NUCLEOTIDE SEQUENCE</scope>
    <source>
        <strain evidence="1">FC203</strain>
    </source>
</reference>
<name>A0AAD4DRT3_9AGAM</name>
<dbReference type="AlphaFoldDB" id="A0AAD4DRT3"/>
<gene>
    <name evidence="1" type="ORF">F5891DRAFT_966074</name>
</gene>
<comment type="caution">
    <text evidence="1">The sequence shown here is derived from an EMBL/GenBank/DDBJ whole genome shotgun (WGS) entry which is preliminary data.</text>
</comment>
<protein>
    <submittedName>
        <fullName evidence="1">Uncharacterized protein</fullName>
    </submittedName>
</protein>
<keyword evidence="2" id="KW-1185">Reference proteome</keyword>